<evidence type="ECO:0000313" key="3">
    <source>
        <dbReference type="EMBL" id="ROL73899.1"/>
    </source>
</evidence>
<dbReference type="AlphaFoldDB" id="A0A423DQR4"/>
<keyword evidence="1" id="KW-0472">Membrane</keyword>
<feature type="domain" description="Putative cyclic diguanylate phosphodiesterase CSS motif-containing" evidence="2">
    <location>
        <begin position="43"/>
        <end position="225"/>
    </location>
</feature>
<sequence length="262" mass="28770">MAPPRLAGRSLLEFLITLLIGLAPVACGLLVLALQVERKQEETAEVSVVEAIYAIDRVFDAMHGSSNAVLGLVGQPCEKILPTLRQEALRQPSVRSLVLTRENRAYCSTLLGSIDTAIDPGSYFNQRLRLDSRNEITPDMPVLHYRLQEYPMGVIAISDARSLQTELQGFKNAIVLALQFGSDFVWATGSGSAKQVPNHEENSQRMVSEKYGYTAHAGYPDGHTRKMLSQAMASTAPSLLLVGIITSAVAYWGLFRQRRKPA</sequence>
<dbReference type="Proteomes" id="UP000285286">
    <property type="component" value="Unassembled WGS sequence"/>
</dbReference>
<dbReference type="InterPro" id="IPR024744">
    <property type="entry name" value="CSS-motif_dom"/>
</dbReference>
<keyword evidence="4" id="KW-1185">Reference proteome</keyword>
<dbReference type="Pfam" id="PF12792">
    <property type="entry name" value="CSS-motif"/>
    <property type="match status" value="1"/>
</dbReference>
<reference evidence="3 4" key="1">
    <citation type="submission" date="2016-10" db="EMBL/GenBank/DDBJ databases">
        <title>Comparative genome analysis of multiple Pseudomonas spp. focuses on biocontrol and plant growth promoting traits.</title>
        <authorList>
            <person name="Tao X.-Y."/>
            <person name="Taylor C.G."/>
        </authorList>
    </citation>
    <scope>NUCLEOTIDE SEQUENCE [LARGE SCALE GENOMIC DNA]</scope>
    <source>
        <strain evidence="3 4">15D11</strain>
    </source>
</reference>
<proteinExistence type="predicted"/>
<evidence type="ECO:0000256" key="1">
    <source>
        <dbReference type="SAM" id="Phobius"/>
    </source>
</evidence>
<keyword evidence="1" id="KW-1133">Transmembrane helix</keyword>
<feature type="transmembrane region" description="Helical" evidence="1">
    <location>
        <begin position="12"/>
        <end position="34"/>
    </location>
</feature>
<accession>A0A423DQR4</accession>
<dbReference type="EMBL" id="MOAM01000021">
    <property type="protein sequence ID" value="ROL73899.1"/>
    <property type="molecule type" value="Genomic_DNA"/>
</dbReference>
<organism evidence="3 4">
    <name type="scientific">Pseudomonas vranovensis</name>
    <dbReference type="NCBI Taxonomy" id="321661"/>
    <lineage>
        <taxon>Bacteria</taxon>
        <taxon>Pseudomonadati</taxon>
        <taxon>Pseudomonadota</taxon>
        <taxon>Gammaproteobacteria</taxon>
        <taxon>Pseudomonadales</taxon>
        <taxon>Pseudomonadaceae</taxon>
        <taxon>Pseudomonas</taxon>
    </lineage>
</organism>
<comment type="caution">
    <text evidence="3">The sequence shown here is derived from an EMBL/GenBank/DDBJ whole genome shotgun (WGS) entry which is preliminary data.</text>
</comment>
<feature type="transmembrane region" description="Helical" evidence="1">
    <location>
        <begin position="236"/>
        <end position="255"/>
    </location>
</feature>
<name>A0A423DQR4_9PSED</name>
<keyword evidence="1" id="KW-0812">Transmembrane</keyword>
<gene>
    <name evidence="3" type="ORF">BHU25_12780</name>
</gene>
<evidence type="ECO:0000313" key="4">
    <source>
        <dbReference type="Proteomes" id="UP000285286"/>
    </source>
</evidence>
<evidence type="ECO:0000259" key="2">
    <source>
        <dbReference type="Pfam" id="PF12792"/>
    </source>
</evidence>
<protein>
    <recommendedName>
        <fullName evidence="2">Putative cyclic diguanylate phosphodiesterase CSS motif-containing domain-containing protein</fullName>
    </recommendedName>
</protein>
<dbReference type="RefSeq" id="WP_123566093.1">
    <property type="nucleotide sequence ID" value="NZ_MOAM01000021.1"/>
</dbReference>